<evidence type="ECO:0000256" key="5">
    <source>
        <dbReference type="ARBA" id="ARBA00023040"/>
    </source>
</evidence>
<dbReference type="EMBL" id="MU827779">
    <property type="protein sequence ID" value="KAJ7339600.1"/>
    <property type="molecule type" value="Genomic_DNA"/>
</dbReference>
<feature type="domain" description="G-protein coupled receptors family 1 profile" evidence="10">
    <location>
        <begin position="50"/>
        <end position="285"/>
    </location>
</feature>
<dbReference type="AlphaFoldDB" id="A0A9W9YFP3"/>
<keyword evidence="8" id="KW-0807">Transducer</keyword>
<comment type="caution">
    <text evidence="11">The sequence shown here is derived from an EMBL/GenBank/DDBJ whole genome shotgun (WGS) entry which is preliminary data.</text>
</comment>
<comment type="subcellular location">
    <subcellularLocation>
        <location evidence="1">Cell membrane</location>
        <topology evidence="1">Multi-pass membrane protein</topology>
    </subcellularLocation>
</comment>
<evidence type="ECO:0000256" key="2">
    <source>
        <dbReference type="ARBA" id="ARBA00022475"/>
    </source>
</evidence>
<dbReference type="GO" id="GO:0004930">
    <property type="term" value="F:G protein-coupled receptor activity"/>
    <property type="evidence" value="ECO:0007669"/>
    <property type="project" value="UniProtKB-KW"/>
</dbReference>
<evidence type="ECO:0000256" key="8">
    <source>
        <dbReference type="ARBA" id="ARBA00023224"/>
    </source>
</evidence>
<dbReference type="Proteomes" id="UP001163046">
    <property type="component" value="Unassembled WGS sequence"/>
</dbReference>
<dbReference type="InterPro" id="IPR017452">
    <property type="entry name" value="GPCR_Rhodpsn_7TM"/>
</dbReference>
<dbReference type="OrthoDB" id="5970413at2759"/>
<dbReference type="PRINTS" id="PR00237">
    <property type="entry name" value="GPCRRHODOPSN"/>
</dbReference>
<name>A0A9W9YFP3_9CNID</name>
<feature type="transmembrane region" description="Helical" evidence="9">
    <location>
        <begin position="32"/>
        <end position="58"/>
    </location>
</feature>
<keyword evidence="12" id="KW-1185">Reference proteome</keyword>
<organism evidence="11 12">
    <name type="scientific">Desmophyllum pertusum</name>
    <dbReference type="NCBI Taxonomy" id="174260"/>
    <lineage>
        <taxon>Eukaryota</taxon>
        <taxon>Metazoa</taxon>
        <taxon>Cnidaria</taxon>
        <taxon>Anthozoa</taxon>
        <taxon>Hexacorallia</taxon>
        <taxon>Scleractinia</taxon>
        <taxon>Caryophylliina</taxon>
        <taxon>Caryophylliidae</taxon>
        <taxon>Desmophyllum</taxon>
    </lineage>
</organism>
<dbReference type="CDD" id="cd00637">
    <property type="entry name" value="7tm_classA_rhodopsin-like"/>
    <property type="match status" value="1"/>
</dbReference>
<reference evidence="11" key="1">
    <citation type="submission" date="2023-01" db="EMBL/GenBank/DDBJ databases">
        <title>Genome assembly of the deep-sea coral Lophelia pertusa.</title>
        <authorList>
            <person name="Herrera S."/>
            <person name="Cordes E."/>
        </authorList>
    </citation>
    <scope>NUCLEOTIDE SEQUENCE</scope>
    <source>
        <strain evidence="11">USNM1676648</strain>
        <tissue evidence="11">Polyp</tissue>
    </source>
</reference>
<gene>
    <name evidence="11" type="primary">MC4R_1</name>
    <name evidence="11" type="ORF">OS493_006004</name>
</gene>
<evidence type="ECO:0000256" key="6">
    <source>
        <dbReference type="ARBA" id="ARBA00023136"/>
    </source>
</evidence>
<evidence type="ECO:0000256" key="4">
    <source>
        <dbReference type="ARBA" id="ARBA00022989"/>
    </source>
</evidence>
<accession>A0A9W9YFP3</accession>
<evidence type="ECO:0000256" key="7">
    <source>
        <dbReference type="ARBA" id="ARBA00023170"/>
    </source>
</evidence>
<sequence length="345" mass="38527">MENSSFPQNLTLWHPTSGPTAPTEDEILELPLVIILCTVLGVASVLGTLGNSLVLLSIIKFDTLRAIPDLFIFSLSLSDFLVTALYQPLSAYRFAHWQQASTNVVFLVITSFLGHFSLIASITNMFGVTVERLISIRFPLKYDLLVTTRRAIVTVICIWIFSITYGAIWSRGLVSEKYLAIYFILVLIGTVSIYFYIFLITKRLEDSVVQVQNESTDVERPNIRRERKAAKTIAIILGVAVVCWLPLLIVPQVLGKDVDRATFLKVFNSLHVLSVCNCSINPYIYCVRSRRYSVAFVNLLGLQRVVKVQATVAPAYSPRNPALNAGDRPPQEIQSLQGEINDVSL</sequence>
<keyword evidence="3 9" id="KW-0812">Transmembrane</keyword>
<dbReference type="PANTHER" id="PTHR24249">
    <property type="entry name" value="HISTAMINE RECEPTOR-RELATED G-PROTEIN COUPLED RECEPTOR"/>
    <property type="match status" value="1"/>
</dbReference>
<dbReference type="Gene3D" id="1.20.1070.10">
    <property type="entry name" value="Rhodopsin 7-helix transmembrane proteins"/>
    <property type="match status" value="1"/>
</dbReference>
<evidence type="ECO:0000313" key="12">
    <source>
        <dbReference type="Proteomes" id="UP001163046"/>
    </source>
</evidence>
<evidence type="ECO:0000256" key="3">
    <source>
        <dbReference type="ARBA" id="ARBA00022692"/>
    </source>
</evidence>
<dbReference type="PANTHER" id="PTHR24249:SF372">
    <property type="entry name" value="G-PROTEIN COUPLED RECEPTORS FAMILY 1 PROFILE DOMAIN-CONTAINING PROTEIN"/>
    <property type="match status" value="1"/>
</dbReference>
<dbReference type="InterPro" id="IPR050569">
    <property type="entry name" value="TAAR"/>
</dbReference>
<evidence type="ECO:0000256" key="9">
    <source>
        <dbReference type="SAM" id="Phobius"/>
    </source>
</evidence>
<dbReference type="GO" id="GO:0005886">
    <property type="term" value="C:plasma membrane"/>
    <property type="evidence" value="ECO:0007669"/>
    <property type="project" value="UniProtKB-SubCell"/>
</dbReference>
<evidence type="ECO:0000259" key="10">
    <source>
        <dbReference type="PROSITE" id="PS50262"/>
    </source>
</evidence>
<evidence type="ECO:0000256" key="1">
    <source>
        <dbReference type="ARBA" id="ARBA00004651"/>
    </source>
</evidence>
<keyword evidence="4 9" id="KW-1133">Transmembrane helix</keyword>
<evidence type="ECO:0000313" key="11">
    <source>
        <dbReference type="EMBL" id="KAJ7339600.1"/>
    </source>
</evidence>
<feature type="transmembrane region" description="Helical" evidence="9">
    <location>
        <begin position="180"/>
        <end position="200"/>
    </location>
</feature>
<feature type="transmembrane region" description="Helical" evidence="9">
    <location>
        <begin position="233"/>
        <end position="254"/>
    </location>
</feature>
<dbReference type="Pfam" id="PF00001">
    <property type="entry name" value="7tm_1"/>
    <property type="match status" value="2"/>
</dbReference>
<keyword evidence="7 11" id="KW-0675">Receptor</keyword>
<feature type="transmembrane region" description="Helical" evidence="9">
    <location>
        <begin position="151"/>
        <end position="168"/>
    </location>
</feature>
<dbReference type="InterPro" id="IPR000276">
    <property type="entry name" value="GPCR_Rhodpsn"/>
</dbReference>
<feature type="transmembrane region" description="Helical" evidence="9">
    <location>
        <begin position="104"/>
        <end position="130"/>
    </location>
</feature>
<feature type="transmembrane region" description="Helical" evidence="9">
    <location>
        <begin position="266"/>
        <end position="286"/>
    </location>
</feature>
<keyword evidence="2" id="KW-1003">Cell membrane</keyword>
<proteinExistence type="predicted"/>
<dbReference type="SMART" id="SM01381">
    <property type="entry name" value="7TM_GPCR_Srsx"/>
    <property type="match status" value="1"/>
</dbReference>
<dbReference type="SUPFAM" id="SSF81321">
    <property type="entry name" value="Family A G protein-coupled receptor-like"/>
    <property type="match status" value="1"/>
</dbReference>
<dbReference type="PROSITE" id="PS50262">
    <property type="entry name" value="G_PROTEIN_RECEP_F1_2"/>
    <property type="match status" value="1"/>
</dbReference>
<feature type="transmembrane region" description="Helical" evidence="9">
    <location>
        <begin position="70"/>
        <end position="89"/>
    </location>
</feature>
<keyword evidence="6 9" id="KW-0472">Membrane</keyword>
<keyword evidence="5" id="KW-0297">G-protein coupled receptor</keyword>
<protein>
    <submittedName>
        <fullName evidence="11">Melanocortin receptor 4</fullName>
    </submittedName>
</protein>